<sequence length="70" mass="7929">MNGSPMVEPAKDTELSTTYPGQDKSEFPSLLSSKKSRIPPRLKKRTPIQPSSIPVKPYQYAWEQCSSCHY</sequence>
<protein>
    <submittedName>
        <fullName evidence="2">Uncharacterized protein</fullName>
    </submittedName>
</protein>
<reference evidence="2 3" key="1">
    <citation type="submission" date="2024-01" db="EMBL/GenBank/DDBJ databases">
        <title>The genomes of 5 underutilized Papilionoideae crops provide insights into root nodulation and disease resistanc.</title>
        <authorList>
            <person name="Yuan L."/>
        </authorList>
    </citation>
    <scope>NUCLEOTIDE SEQUENCE [LARGE SCALE GENOMIC DNA]</scope>
    <source>
        <strain evidence="2">ZHUSHIDOU_FW_LH</strain>
        <tissue evidence="2">Leaf</tissue>
    </source>
</reference>
<evidence type="ECO:0000313" key="3">
    <source>
        <dbReference type="Proteomes" id="UP001372338"/>
    </source>
</evidence>
<accession>A0AAN9DUE7</accession>
<organism evidence="2 3">
    <name type="scientific">Crotalaria pallida</name>
    <name type="common">Smooth rattlebox</name>
    <name type="synonym">Crotalaria striata</name>
    <dbReference type="NCBI Taxonomy" id="3830"/>
    <lineage>
        <taxon>Eukaryota</taxon>
        <taxon>Viridiplantae</taxon>
        <taxon>Streptophyta</taxon>
        <taxon>Embryophyta</taxon>
        <taxon>Tracheophyta</taxon>
        <taxon>Spermatophyta</taxon>
        <taxon>Magnoliopsida</taxon>
        <taxon>eudicotyledons</taxon>
        <taxon>Gunneridae</taxon>
        <taxon>Pentapetalae</taxon>
        <taxon>rosids</taxon>
        <taxon>fabids</taxon>
        <taxon>Fabales</taxon>
        <taxon>Fabaceae</taxon>
        <taxon>Papilionoideae</taxon>
        <taxon>50 kb inversion clade</taxon>
        <taxon>genistoids sensu lato</taxon>
        <taxon>core genistoids</taxon>
        <taxon>Crotalarieae</taxon>
        <taxon>Crotalaria</taxon>
    </lineage>
</organism>
<name>A0AAN9DUE7_CROPI</name>
<evidence type="ECO:0000256" key="1">
    <source>
        <dbReference type="SAM" id="MobiDB-lite"/>
    </source>
</evidence>
<proteinExistence type="predicted"/>
<comment type="caution">
    <text evidence="2">The sequence shown here is derived from an EMBL/GenBank/DDBJ whole genome shotgun (WGS) entry which is preliminary data.</text>
</comment>
<dbReference type="AlphaFoldDB" id="A0AAN9DUE7"/>
<feature type="region of interest" description="Disordered" evidence="1">
    <location>
        <begin position="1"/>
        <end position="51"/>
    </location>
</feature>
<evidence type="ECO:0000313" key="2">
    <source>
        <dbReference type="EMBL" id="KAK7234356.1"/>
    </source>
</evidence>
<feature type="compositionally biased region" description="Basic residues" evidence="1">
    <location>
        <begin position="34"/>
        <end position="46"/>
    </location>
</feature>
<dbReference type="Proteomes" id="UP001372338">
    <property type="component" value="Unassembled WGS sequence"/>
</dbReference>
<dbReference type="EMBL" id="JAYWIO010000063">
    <property type="protein sequence ID" value="KAK7234356.1"/>
    <property type="molecule type" value="Genomic_DNA"/>
</dbReference>
<gene>
    <name evidence="2" type="ORF">RIF29_47005</name>
</gene>
<keyword evidence="3" id="KW-1185">Reference proteome</keyword>